<name>A0A3S8U7N1_9RHOB</name>
<feature type="signal peptide" evidence="1">
    <location>
        <begin position="1"/>
        <end position="19"/>
    </location>
</feature>
<dbReference type="Proteomes" id="UP000282002">
    <property type="component" value="Chromosome"/>
</dbReference>
<evidence type="ECO:0000313" key="2">
    <source>
        <dbReference type="EMBL" id="AZL59656.1"/>
    </source>
</evidence>
<gene>
    <name evidence="2" type="ORF">EI545_12935</name>
</gene>
<evidence type="ECO:0000313" key="3">
    <source>
        <dbReference type="Proteomes" id="UP000282002"/>
    </source>
</evidence>
<accession>A0A3S8U7N1</accession>
<dbReference type="OrthoDB" id="7854574at2"/>
<sequence length="195" mass="20817">MNLFQSTAVAVALATPVLAETAAPDALSTLRGTYESTGAEPWYGGFGHREFVFADGNWTLTFTHALDPDMALRTFQFRTGGSYAVGSPSDAVEGAFRTVFREDWKHLTLLTPDPALATAFGMADCGLTVNLETDISSTGCAAWRPVAECGEDHDILASDPSGLRFGVRPDDNDMCSADKTPTALLPAVVKRLPLD</sequence>
<dbReference type="AlphaFoldDB" id="A0A3S8U7N1"/>
<dbReference type="KEGG" id="taw:EI545_12935"/>
<keyword evidence="3" id="KW-1185">Reference proteome</keyword>
<organism evidence="2 3">
    <name type="scientific">Tabrizicola piscis</name>
    <dbReference type="NCBI Taxonomy" id="2494374"/>
    <lineage>
        <taxon>Bacteria</taxon>
        <taxon>Pseudomonadati</taxon>
        <taxon>Pseudomonadota</taxon>
        <taxon>Alphaproteobacteria</taxon>
        <taxon>Rhodobacterales</taxon>
        <taxon>Paracoccaceae</taxon>
        <taxon>Tabrizicola</taxon>
    </lineage>
</organism>
<dbReference type="EMBL" id="CP034328">
    <property type="protein sequence ID" value="AZL59656.1"/>
    <property type="molecule type" value="Genomic_DNA"/>
</dbReference>
<proteinExistence type="predicted"/>
<dbReference type="RefSeq" id="WP_125325851.1">
    <property type="nucleotide sequence ID" value="NZ_CP034328.1"/>
</dbReference>
<evidence type="ECO:0000256" key="1">
    <source>
        <dbReference type="SAM" id="SignalP"/>
    </source>
</evidence>
<keyword evidence="1" id="KW-0732">Signal</keyword>
<reference evidence="2 3" key="1">
    <citation type="submission" date="2018-12" db="EMBL/GenBank/DDBJ databases">
        <title>Complete genome sequencing of Tabrizicola sp. K13M18.</title>
        <authorList>
            <person name="Bae J.-W."/>
        </authorList>
    </citation>
    <scope>NUCLEOTIDE SEQUENCE [LARGE SCALE GENOMIC DNA]</scope>
    <source>
        <strain evidence="2 3">K13M18</strain>
    </source>
</reference>
<feature type="chain" id="PRO_5019579962" description="DUF1349 domain-containing protein" evidence="1">
    <location>
        <begin position="20"/>
        <end position="195"/>
    </location>
</feature>
<protein>
    <recommendedName>
        <fullName evidence="4">DUF1349 domain-containing protein</fullName>
    </recommendedName>
</protein>
<evidence type="ECO:0008006" key="4">
    <source>
        <dbReference type="Google" id="ProtNLM"/>
    </source>
</evidence>